<reference evidence="2" key="1">
    <citation type="submission" date="2021-02" db="EMBL/GenBank/DDBJ databases">
        <title>Organelle genome of a novel green alga in the class Trebouxiophyceae.</title>
        <authorList>
            <person name="Takusagawa M."/>
            <person name="Misumi O."/>
            <person name="Inui T.I."/>
            <person name="Kato S."/>
            <person name="Matsunaga S."/>
            <person name="Kuroiwa H."/>
            <person name="Kuroiwa T."/>
        </authorList>
    </citation>
    <scope>NUCLEOTIDE SEQUENCE</scope>
    <source>
        <strain evidence="2">311 I</strain>
    </source>
</reference>
<gene>
    <name evidence="2" type="primary">LHE</name>
</gene>
<dbReference type="GO" id="GO:0045292">
    <property type="term" value="P:mRNA cis splicing, via spliceosome"/>
    <property type="evidence" value="ECO:0007669"/>
    <property type="project" value="TreeGrafter"/>
</dbReference>
<dbReference type="GO" id="GO:0004519">
    <property type="term" value="F:endonuclease activity"/>
    <property type="evidence" value="ECO:0007669"/>
    <property type="project" value="UniProtKB-KW"/>
</dbReference>
<proteinExistence type="predicted"/>
<dbReference type="AlphaFoldDB" id="A0A8D5PXZ7"/>
<keyword evidence="2" id="KW-0496">Mitochondrion</keyword>
<dbReference type="EMBL" id="LC604817">
    <property type="protein sequence ID" value="BCT02606.1"/>
    <property type="molecule type" value="Genomic_DNA"/>
</dbReference>
<organism evidence="2">
    <name type="scientific">Medakamo hakoo</name>
    <dbReference type="NCBI Taxonomy" id="3113649"/>
    <lineage>
        <taxon>Eukaryota</taxon>
        <taxon>Viridiplantae</taxon>
        <taxon>Chlorophyta</taxon>
        <taxon>core chlorophytes</taxon>
        <taxon>Trebouxiophyceae</taxon>
        <taxon>Trebouxiophyceae incertae sedis</taxon>
        <taxon>Coccomyxaceae</taxon>
        <taxon>Medakamo</taxon>
    </lineage>
</organism>
<accession>A0A8D5PXZ7</accession>
<keyword evidence="2" id="KW-0255">Endonuclease</keyword>
<dbReference type="GO" id="GO:0048564">
    <property type="term" value="P:photosystem I assembly"/>
    <property type="evidence" value="ECO:0007669"/>
    <property type="project" value="TreeGrafter"/>
</dbReference>
<dbReference type="Pfam" id="PF03161">
    <property type="entry name" value="LAGLIDADG_2"/>
    <property type="match status" value="1"/>
</dbReference>
<protein>
    <submittedName>
        <fullName evidence="2">LAGLIDADG homing endonuclease</fullName>
    </submittedName>
</protein>
<feature type="domain" description="Homing endonuclease LAGLIDADG" evidence="1">
    <location>
        <begin position="35"/>
        <end position="221"/>
    </location>
</feature>
<dbReference type="PANTHER" id="PTHR47539">
    <property type="entry name" value="PENTATRICOPEPTIDE REPEAT-CONTAINING PROTEIN OTP51, CHLOROPLASTIC"/>
    <property type="match status" value="1"/>
</dbReference>
<geneLocation type="mitochondrion" evidence="2"/>
<dbReference type="InterPro" id="IPR052500">
    <property type="entry name" value="Chloro/Mito_RNA_Process"/>
</dbReference>
<dbReference type="SUPFAM" id="SSF55608">
    <property type="entry name" value="Homing endonucleases"/>
    <property type="match status" value="1"/>
</dbReference>
<name>A0A8D5PXZ7_9CHLO</name>
<dbReference type="Gene3D" id="3.10.28.10">
    <property type="entry name" value="Homing endonucleases"/>
    <property type="match status" value="2"/>
</dbReference>
<sequence length="256" mass="30420">MTKTPYEFMQTIDPLNLRAQRKAHKEQVKLKPSQKEVLYGMLLSDAYITIPPKCVHASVQFSQGEGQWELIDHLFKVFRNWTWYPHPKLNFHRKYWTIGNTDLSKTDPSLWTRSYRFRTFSHPIFTQIYNEFYPKLGERKRIPEDITTWLTPRVLAYQIMGDGSFQRKQVFLHTEGFCREDNYRYAQAINQAFDLQSYPRRSKNEEKVYWKIVFPTRDLSKLQDLLQPYILPSFGYKLGLSPKGGLYGDLNAGWIT</sequence>
<evidence type="ECO:0000259" key="1">
    <source>
        <dbReference type="Pfam" id="PF03161"/>
    </source>
</evidence>
<dbReference type="InterPro" id="IPR027434">
    <property type="entry name" value="Homing_endonucl"/>
</dbReference>
<dbReference type="GO" id="GO:0000373">
    <property type="term" value="P:Group II intron splicing"/>
    <property type="evidence" value="ECO:0007669"/>
    <property type="project" value="TreeGrafter"/>
</dbReference>
<dbReference type="PANTHER" id="PTHR47539:SF1">
    <property type="entry name" value="PENTATRICOPEPTIDE REPEAT-CONTAINING PROTEIN OTP51, CHLOROPLASTIC"/>
    <property type="match status" value="1"/>
</dbReference>
<keyword evidence="2" id="KW-0378">Hydrolase</keyword>
<evidence type="ECO:0000313" key="2">
    <source>
        <dbReference type="EMBL" id="BCT02606.1"/>
    </source>
</evidence>
<dbReference type="InterPro" id="IPR004860">
    <property type="entry name" value="LAGLIDADG_dom"/>
</dbReference>
<keyword evidence="2" id="KW-0540">Nuclease</keyword>